<dbReference type="Gene3D" id="3.40.50.720">
    <property type="entry name" value="NAD(P)-binding Rossmann-like Domain"/>
    <property type="match status" value="3"/>
</dbReference>
<evidence type="ECO:0000313" key="12">
    <source>
        <dbReference type="EMBL" id="POR33277.1"/>
    </source>
</evidence>
<dbReference type="InterPro" id="IPR020807">
    <property type="entry name" value="PKS_DH"/>
</dbReference>
<dbReference type="GO" id="GO:0006633">
    <property type="term" value="P:fatty acid biosynthetic process"/>
    <property type="evidence" value="ECO:0007669"/>
    <property type="project" value="TreeGrafter"/>
</dbReference>
<dbReference type="PROSITE" id="PS52019">
    <property type="entry name" value="PKS_MFAS_DH"/>
    <property type="match status" value="1"/>
</dbReference>
<dbReference type="Proteomes" id="UP000237481">
    <property type="component" value="Unassembled WGS sequence"/>
</dbReference>
<dbReference type="Pfam" id="PF00107">
    <property type="entry name" value="ADH_zinc_N"/>
    <property type="match status" value="1"/>
</dbReference>
<dbReference type="InterPro" id="IPR016035">
    <property type="entry name" value="Acyl_Trfase/lysoPLipase"/>
</dbReference>
<dbReference type="Pfam" id="PF02801">
    <property type="entry name" value="Ketoacyl-synt_C"/>
    <property type="match status" value="1"/>
</dbReference>
<dbReference type="SUPFAM" id="SSF53901">
    <property type="entry name" value="Thiolase-like"/>
    <property type="match status" value="1"/>
</dbReference>
<dbReference type="InterPro" id="IPR001227">
    <property type="entry name" value="Ac_transferase_dom_sf"/>
</dbReference>
<dbReference type="Pfam" id="PF08659">
    <property type="entry name" value="KR"/>
    <property type="match status" value="1"/>
</dbReference>
<dbReference type="PANTHER" id="PTHR43775:SF29">
    <property type="entry name" value="ASPERFURANONE POLYKETIDE SYNTHASE AFOG-RELATED"/>
    <property type="match status" value="1"/>
</dbReference>
<accession>A0A2S4KSV6</accession>
<feature type="domain" description="PKS/mFAS DH" evidence="11">
    <location>
        <begin position="939"/>
        <end position="1243"/>
    </location>
</feature>
<evidence type="ECO:0000259" key="11">
    <source>
        <dbReference type="PROSITE" id="PS52019"/>
    </source>
</evidence>
<dbReference type="InterPro" id="IPR032821">
    <property type="entry name" value="PKS_assoc"/>
</dbReference>
<dbReference type="SMART" id="SM00826">
    <property type="entry name" value="PKS_DH"/>
    <property type="match status" value="1"/>
</dbReference>
<dbReference type="Pfam" id="PF14765">
    <property type="entry name" value="PS-DH"/>
    <property type="match status" value="1"/>
</dbReference>
<dbReference type="InterPro" id="IPR014031">
    <property type="entry name" value="Ketoacyl_synth_C"/>
</dbReference>
<keyword evidence="7" id="KW-0012">Acyltransferase</keyword>
<dbReference type="Gene3D" id="3.40.47.10">
    <property type="match status" value="1"/>
</dbReference>
<dbReference type="InterPro" id="IPR050091">
    <property type="entry name" value="PKS_NRPS_Biosynth_Enz"/>
</dbReference>
<dbReference type="Gene3D" id="3.40.366.10">
    <property type="entry name" value="Malonyl-Coenzyme A Acyl Carrier Protein, domain 2"/>
    <property type="match status" value="1"/>
</dbReference>
<keyword evidence="5" id="KW-0560">Oxidoreductase</keyword>
<dbReference type="Pfam" id="PF00109">
    <property type="entry name" value="ketoacyl-synt"/>
    <property type="match status" value="1"/>
</dbReference>
<dbReference type="SUPFAM" id="SSF51735">
    <property type="entry name" value="NAD(P)-binding Rossmann-fold domains"/>
    <property type="match status" value="2"/>
</dbReference>
<dbReference type="Gene3D" id="1.10.1200.10">
    <property type="entry name" value="ACP-like"/>
    <property type="match status" value="1"/>
</dbReference>
<dbReference type="SUPFAM" id="SSF52151">
    <property type="entry name" value="FabD/lysophospholipase-like"/>
    <property type="match status" value="1"/>
</dbReference>
<dbReference type="GO" id="GO:0004312">
    <property type="term" value="F:fatty acid synthase activity"/>
    <property type="evidence" value="ECO:0007669"/>
    <property type="project" value="TreeGrafter"/>
</dbReference>
<dbReference type="InterPro" id="IPR020843">
    <property type="entry name" value="ER"/>
</dbReference>
<dbReference type="InterPro" id="IPR049900">
    <property type="entry name" value="PKS_mFAS_DH"/>
</dbReference>
<feature type="active site" description="Proton acceptor; for dehydratase activity" evidence="8">
    <location>
        <position position="971"/>
    </location>
</feature>
<dbReference type="EMBL" id="PKSG01000712">
    <property type="protein sequence ID" value="POR33277.1"/>
    <property type="molecule type" value="Genomic_DNA"/>
</dbReference>
<evidence type="ECO:0000256" key="1">
    <source>
        <dbReference type="ARBA" id="ARBA00022450"/>
    </source>
</evidence>
<dbReference type="InterPro" id="IPR056501">
    <property type="entry name" value="NAD-bd_HRPKS_sdrA"/>
</dbReference>
<dbReference type="SMART" id="SM00827">
    <property type="entry name" value="PKS_AT"/>
    <property type="match status" value="1"/>
</dbReference>
<feature type="region of interest" description="N-terminal hotdog fold" evidence="8">
    <location>
        <begin position="939"/>
        <end position="1075"/>
    </location>
</feature>
<keyword evidence="6" id="KW-0511">Multifunctional enzyme</keyword>
<feature type="domain" description="Carrier" evidence="9">
    <location>
        <begin position="2293"/>
        <end position="2367"/>
    </location>
</feature>
<dbReference type="SMART" id="SM00825">
    <property type="entry name" value="PKS_KS"/>
    <property type="match status" value="1"/>
</dbReference>
<dbReference type="SUPFAM" id="SSF50129">
    <property type="entry name" value="GroES-like"/>
    <property type="match status" value="1"/>
</dbReference>
<dbReference type="InterPro" id="IPR013154">
    <property type="entry name" value="ADH-like_N"/>
</dbReference>
<dbReference type="SMART" id="SM00829">
    <property type="entry name" value="PKS_ER"/>
    <property type="match status" value="1"/>
</dbReference>
<dbReference type="InterPro" id="IPR049551">
    <property type="entry name" value="PKS_DH_C"/>
</dbReference>
<dbReference type="GO" id="GO:0016491">
    <property type="term" value="F:oxidoreductase activity"/>
    <property type="evidence" value="ECO:0007669"/>
    <property type="project" value="UniProtKB-KW"/>
</dbReference>
<keyword evidence="1" id="KW-0596">Phosphopantetheine</keyword>
<dbReference type="InterPro" id="IPR014030">
    <property type="entry name" value="Ketoacyl_synth_N"/>
</dbReference>
<dbReference type="CDD" id="cd05274">
    <property type="entry name" value="KR_FAS_SDR_x"/>
    <property type="match status" value="1"/>
</dbReference>
<dbReference type="Pfam" id="PF08240">
    <property type="entry name" value="ADH_N"/>
    <property type="match status" value="1"/>
</dbReference>
<dbReference type="Pfam" id="PF23114">
    <property type="entry name" value="NAD-bd_HRPKS_sdrA"/>
    <property type="match status" value="1"/>
</dbReference>
<evidence type="ECO:0000256" key="8">
    <source>
        <dbReference type="PROSITE-ProRule" id="PRU01363"/>
    </source>
</evidence>
<dbReference type="SMART" id="SM00823">
    <property type="entry name" value="PKS_PP"/>
    <property type="match status" value="1"/>
</dbReference>
<dbReference type="InterPro" id="IPR011032">
    <property type="entry name" value="GroES-like_sf"/>
</dbReference>
<feature type="domain" description="Ketosynthase family 3 (KS3)" evidence="10">
    <location>
        <begin position="1"/>
        <end position="426"/>
    </location>
</feature>
<dbReference type="STRING" id="94208.A0A2S4KSV6"/>
<name>A0A2S4KSV6_9HYPO</name>
<dbReference type="CDD" id="cd05195">
    <property type="entry name" value="enoyl_red"/>
    <property type="match status" value="1"/>
</dbReference>
<dbReference type="Pfam" id="PF21089">
    <property type="entry name" value="PKS_DH_N"/>
    <property type="match status" value="1"/>
</dbReference>
<keyword evidence="13" id="KW-1185">Reference proteome</keyword>
<organism evidence="12 13">
    <name type="scientific">Tolypocladium paradoxum</name>
    <dbReference type="NCBI Taxonomy" id="94208"/>
    <lineage>
        <taxon>Eukaryota</taxon>
        <taxon>Fungi</taxon>
        <taxon>Dikarya</taxon>
        <taxon>Ascomycota</taxon>
        <taxon>Pezizomycotina</taxon>
        <taxon>Sordariomycetes</taxon>
        <taxon>Hypocreomycetidae</taxon>
        <taxon>Hypocreales</taxon>
        <taxon>Ophiocordycipitaceae</taxon>
        <taxon>Tolypocladium</taxon>
    </lineage>
</organism>
<evidence type="ECO:0000259" key="10">
    <source>
        <dbReference type="PROSITE" id="PS52004"/>
    </source>
</evidence>
<evidence type="ECO:0000256" key="4">
    <source>
        <dbReference type="ARBA" id="ARBA00022857"/>
    </source>
</evidence>
<reference evidence="12 13" key="1">
    <citation type="submission" date="2018-01" db="EMBL/GenBank/DDBJ databases">
        <title>Harnessing the power of phylogenomics to disentangle the directionality and signatures of interkingdom host jumping in the parasitic fungal genus Tolypocladium.</title>
        <authorList>
            <person name="Quandt C.A."/>
            <person name="Patterson W."/>
            <person name="Spatafora J.W."/>
        </authorList>
    </citation>
    <scope>NUCLEOTIDE SEQUENCE [LARGE SCALE GENOMIC DNA]</scope>
    <source>
        <strain evidence="12 13">NRBC 100945</strain>
    </source>
</reference>
<keyword evidence="4" id="KW-0521">NADP</keyword>
<feature type="region of interest" description="C-terminal hotdog fold" evidence="8">
    <location>
        <begin position="1096"/>
        <end position="1243"/>
    </location>
</feature>
<dbReference type="OrthoDB" id="329835at2759"/>
<dbReference type="InterPro" id="IPR042104">
    <property type="entry name" value="PKS_dehydratase_sf"/>
</dbReference>
<dbReference type="SMART" id="SM00822">
    <property type="entry name" value="PKS_KR"/>
    <property type="match status" value="1"/>
</dbReference>
<dbReference type="InterPro" id="IPR006162">
    <property type="entry name" value="Ppantetheine_attach_site"/>
</dbReference>
<keyword evidence="3" id="KW-0808">Transferase</keyword>
<dbReference type="InterPro" id="IPR057326">
    <property type="entry name" value="KR_dom"/>
</dbReference>
<dbReference type="Gene3D" id="3.10.129.110">
    <property type="entry name" value="Polyketide synthase dehydratase"/>
    <property type="match status" value="1"/>
</dbReference>
<evidence type="ECO:0000256" key="5">
    <source>
        <dbReference type="ARBA" id="ARBA00023002"/>
    </source>
</evidence>
<comment type="caution">
    <text evidence="12">The sequence shown here is derived from an EMBL/GenBank/DDBJ whole genome shotgun (WGS) entry which is preliminary data.</text>
</comment>
<dbReference type="Gene3D" id="3.30.70.3290">
    <property type="match status" value="1"/>
</dbReference>
<dbReference type="Gene3D" id="3.90.180.10">
    <property type="entry name" value="Medium-chain alcohol dehydrogenases, catalytic domain"/>
    <property type="match status" value="1"/>
</dbReference>
<dbReference type="InterPro" id="IPR013968">
    <property type="entry name" value="PKS_KR"/>
</dbReference>
<evidence type="ECO:0000313" key="13">
    <source>
        <dbReference type="Proteomes" id="UP000237481"/>
    </source>
</evidence>
<evidence type="ECO:0000259" key="9">
    <source>
        <dbReference type="PROSITE" id="PS50075"/>
    </source>
</evidence>
<sequence>MEDIAIVGLGLRFPGDATSPEELWKVLDGGESQWSEFPKDRLNIEGYFHPGGERQGSISFRGAHFLKGDVAAFDAPFFSVAAEDAKAIDPQQRMLLEVCYEALENAGLRKEDLDGSDTAVYVGSFVKDYEQICLRDPDWAPRYAATGNGIAIMANRISYFFNFHGPSVTLDTGCSGSLVSVHLAAQSLRNGESSLAIAAGSGMILTPNTMMPMTALNFLSPDGKCFTFDSRANGYGRGEGIGILVMKRLSDALRDNDTIRAVIRGTAVNQDGRTPGITLPSKEAQVANIRSVYAAAGLDFSQTAYVECHGTGTQAGDWRELRAISETLGSIRPTENPIVVGSIKPNIGHLEGAAGVAGMIKGVLVLEHGKIPPNINFESGNPDIDFESWKVKVPRSVMDWPLDGTRRVSVNCFGFGGTNAHVIMDEAPLYLSARGMTGNHSSLDAAAAFHGQFATIEDAPGSESPPVPQLFCYSSHEKSGVMRVMNSHLEFLDAKKDDCSESYLRDYAYTLNCRRSNLEWKGFVVANSLSDFASKVQDMDQAAVVRSSREKQPRLGFVFCGQGAQWATMGKDLLCFDPFRLSMEEASSYMATELNSSFDLMEEILKDETQSCISQPHISQPATTALQVALVDLLAFFGIIPKHVVGHSSGEIAAAYASGALSKQAAWEVAYYRGLAAASIPFRAPKLQGAMMVVGMSQKETEDYLAAVSKSAQIACINSPRSITISGQAEAIDSINTDLRSKKVFCRVLDVKTAYHSSHMKLVEHDYREAISCISARECSDSVSMFSSVTGKLAHGAELDAAYWASNLVSPVQYVAAIQSMMDLPVDQRPNVLVELSPRAALRSPTADILSAMPGDSQPTYHSTLDSKVSGVASLLGLIGELWSQGFSFKMEQVMAHGSDQSQRKCLTDLPPYPWNHTKSYWHESHLSLANRFREYGRQDLIGAPTADTVPFEPRWRGFLRVSENPWIQDHQVQKTIVYPAAGMVSMVLEGAMQMSRNATDLLGFEITNMRIEKAMLIPNTTHGLEVAMNIKSSQNSADSSQIPEQNEFVIYSKPLGHDWERNATGSLHFRASSDDWDTHFQSHAAKYEALDKSCTESVNPRQLYEFLDTVGMNYGQLFQNMTEIRTGGNACISTVRVPDTRSKMPAKFEYPHLIHPATLDSMFQTLFAIDSSPMVPTFIKSLFVSANVNDPECSVFTGYATAERTGIRDADANIVMKQTGTGQAHVVIEGLHLTGLSTPSPAEGGFLPNHRSLCTEIIWNQDATFASPSLFSEQIALLAHKYPALAVLQVGGGRSATLTALRIVAPNQDETPRLARYTIVEPSGPDAVSEALSHVRGTPLQGFVEVKPDCSELFAKYHLIVVFGNSGVDVDGLKKHLRVGGMLLKQKGTTEHADANGNGNLTCKDSEEPFDIHFDGLDGSSIPMDVYRDQHPSIDATSPQGVVLLLPDSASSEASALQDGLKRLEEQVFPGLEVSSVLAGQVQPESLAGKVVISLLDFAETSGKGCSVFAWSETCFNVFNTLQKTAKGIIWITRGAHMKPLNPKGAPIIALARALMSEDPLKTIVTLDLGFDSQLDDPSVMQNIASVFKQTFQTRSSSEPRETEYAEEGGRLYIPRLNTLASLNRLIEDDNFHGGLFRKQFYYDQAADSQQPGLKLAIAKPGIADGSLYYTEFSHPELAPDDVEIVFEKAPLTHLDLETVMGRTVECTIGMDIVGHVKQVGSSVTGFQVGDHVVALASSGTVQNSLRAKAQFVASYQSGMIPSFYVSAYYAIIHVGRAGPGRRVLIHAGASAHGLAAIQIARSVGAEVFATVFGSESAHQREILLGCGLSNERIMDAESDSFVRAVQAGGNGKGVDVVYNPTLEHIEASARCVRKCGTVVQFASKSPTPRALPAMEGSATVVSFDLCQLMREDEEFVAEIFKHATSHVASQQSGPALYPEGEHRFSIDKLEDALRHLHETPYIGCSTLTADAQGGDKVPVVNKNPTTPLSEAIDKDGTYLLAGGLGGLGRSISELLISNGARHLAYVSRSGASSDTAKAYVDGLQARGIDARAYSVDICDEAALAQVIQERVTADMPPIKGVFQCAAVIKDAVFDNMTYSDWNSAIRPKTIGSWNLVHTIQAAGHDPIFVFLASAAGIIGNRGQANYAAGNCFEDALARYCRLQGKHAVSIDLGPVLGAGMLAEDAEILDILRGSGFYGIRHGDFLKVVKHAITKETTPGTPTPAQVILGVGTGGIVRQNQPADPYWTRMALFKYLNLVDMPPPDLAASGSAASVDAKTMLACCTGAAAAAEIVQAGLMSMLSKAMNMLPEELDANKPPNAYGVDSLVAVGVRNFVISSFGVQVSVFEVLSDATIAELAKTIAVKGGYGMERA</sequence>
<dbReference type="PROSITE" id="PS50075">
    <property type="entry name" value="CARRIER"/>
    <property type="match status" value="1"/>
</dbReference>
<dbReference type="GO" id="GO:0031177">
    <property type="term" value="F:phosphopantetheine binding"/>
    <property type="evidence" value="ECO:0007669"/>
    <property type="project" value="InterPro"/>
</dbReference>
<dbReference type="GO" id="GO:0030639">
    <property type="term" value="P:polyketide biosynthetic process"/>
    <property type="evidence" value="ECO:0007669"/>
    <property type="project" value="UniProtKB-ARBA"/>
</dbReference>
<dbReference type="PROSITE" id="PS00012">
    <property type="entry name" value="PHOSPHOPANTETHEINE"/>
    <property type="match status" value="1"/>
</dbReference>
<dbReference type="Pfam" id="PF16197">
    <property type="entry name" value="KAsynt_C_assoc"/>
    <property type="match status" value="1"/>
</dbReference>
<dbReference type="SUPFAM" id="SSF47336">
    <property type="entry name" value="ACP-like"/>
    <property type="match status" value="1"/>
</dbReference>
<dbReference type="PROSITE" id="PS52004">
    <property type="entry name" value="KS3_2"/>
    <property type="match status" value="1"/>
</dbReference>
<feature type="active site" description="Proton donor; for dehydratase activity" evidence="8">
    <location>
        <position position="1161"/>
    </location>
</feature>
<dbReference type="InterPro" id="IPR014043">
    <property type="entry name" value="Acyl_transferase_dom"/>
</dbReference>
<keyword evidence="2" id="KW-0597">Phosphoprotein</keyword>
<evidence type="ECO:0000256" key="7">
    <source>
        <dbReference type="ARBA" id="ARBA00023315"/>
    </source>
</evidence>
<protein>
    <submittedName>
        <fullName evidence="12">Polyketide synthase</fullName>
    </submittedName>
</protein>
<evidence type="ECO:0000256" key="2">
    <source>
        <dbReference type="ARBA" id="ARBA00022553"/>
    </source>
</evidence>
<dbReference type="SUPFAM" id="SSF55048">
    <property type="entry name" value="Probable ACP-binding domain of malonyl-CoA ACP transacylase"/>
    <property type="match status" value="1"/>
</dbReference>
<dbReference type="InterPro" id="IPR016039">
    <property type="entry name" value="Thiolase-like"/>
</dbReference>
<proteinExistence type="predicted"/>
<dbReference type="InterPro" id="IPR020841">
    <property type="entry name" value="PKS_Beta-ketoAc_synthase_dom"/>
</dbReference>
<dbReference type="InterPro" id="IPR020806">
    <property type="entry name" value="PKS_PP-bd"/>
</dbReference>
<dbReference type="InterPro" id="IPR036291">
    <property type="entry name" value="NAD(P)-bd_dom_sf"/>
</dbReference>
<dbReference type="PANTHER" id="PTHR43775">
    <property type="entry name" value="FATTY ACID SYNTHASE"/>
    <property type="match status" value="1"/>
</dbReference>
<dbReference type="InterPro" id="IPR049552">
    <property type="entry name" value="PKS_DH_N"/>
</dbReference>
<evidence type="ECO:0000256" key="3">
    <source>
        <dbReference type="ARBA" id="ARBA00022679"/>
    </source>
</evidence>
<dbReference type="InterPro" id="IPR016036">
    <property type="entry name" value="Malonyl_transacylase_ACP-bd"/>
</dbReference>
<dbReference type="Pfam" id="PF00698">
    <property type="entry name" value="Acyl_transf_1"/>
    <property type="match status" value="1"/>
</dbReference>
<dbReference type="CDD" id="cd00833">
    <property type="entry name" value="PKS"/>
    <property type="match status" value="1"/>
</dbReference>
<gene>
    <name evidence="12" type="ORF">TPAR_06530</name>
</gene>
<dbReference type="InterPro" id="IPR013149">
    <property type="entry name" value="ADH-like_C"/>
</dbReference>
<dbReference type="InterPro" id="IPR009081">
    <property type="entry name" value="PP-bd_ACP"/>
</dbReference>
<evidence type="ECO:0000256" key="6">
    <source>
        <dbReference type="ARBA" id="ARBA00023268"/>
    </source>
</evidence>
<dbReference type="InterPro" id="IPR036736">
    <property type="entry name" value="ACP-like_sf"/>
</dbReference>